<dbReference type="GO" id="GO:0042910">
    <property type="term" value="F:xenobiotic transmembrane transporter activity"/>
    <property type="evidence" value="ECO:0007669"/>
    <property type="project" value="TreeGrafter"/>
</dbReference>
<dbReference type="Gene3D" id="1.20.1640.10">
    <property type="entry name" value="Multidrug efflux transporter AcrB transmembrane domain"/>
    <property type="match status" value="2"/>
</dbReference>
<feature type="transmembrane region" description="Helical" evidence="2">
    <location>
        <begin position="463"/>
        <end position="486"/>
    </location>
</feature>
<dbReference type="AlphaFoldDB" id="A4A9H3"/>
<gene>
    <name evidence="3" type="ORF">KT71_07169</name>
</gene>
<dbReference type="EMBL" id="AAOA02000002">
    <property type="protein sequence ID" value="EAQ97140.2"/>
    <property type="molecule type" value="Genomic_DNA"/>
</dbReference>
<dbReference type="Gene3D" id="3.30.70.1440">
    <property type="entry name" value="Multidrug efflux transporter AcrB pore domain"/>
    <property type="match status" value="1"/>
</dbReference>
<feature type="transmembrane region" description="Helical" evidence="2">
    <location>
        <begin position="854"/>
        <end position="873"/>
    </location>
</feature>
<dbReference type="PANTHER" id="PTHR32063:SF14">
    <property type="entry name" value="BLL4319 PROTEIN"/>
    <property type="match status" value="1"/>
</dbReference>
<proteinExistence type="predicted"/>
<evidence type="ECO:0000256" key="1">
    <source>
        <dbReference type="SAM" id="MobiDB-lite"/>
    </source>
</evidence>
<feature type="transmembrane region" description="Helical" evidence="2">
    <location>
        <begin position="982"/>
        <end position="1002"/>
    </location>
</feature>
<dbReference type="HOGENOM" id="CLU_002755_1_2_6"/>
<feature type="transmembrane region" description="Helical" evidence="2">
    <location>
        <begin position="880"/>
        <end position="900"/>
    </location>
</feature>
<dbReference type="Pfam" id="PF00873">
    <property type="entry name" value="ACR_tran"/>
    <property type="match status" value="1"/>
</dbReference>
<evidence type="ECO:0000313" key="4">
    <source>
        <dbReference type="Proteomes" id="UP000019205"/>
    </source>
</evidence>
<keyword evidence="2" id="KW-0812">Transmembrane</keyword>
<dbReference type="InterPro" id="IPR027463">
    <property type="entry name" value="AcrB_DN_DC_subdom"/>
</dbReference>
<dbReference type="SUPFAM" id="SSF82693">
    <property type="entry name" value="Multidrug efflux transporter AcrB pore domain, PN1, PN2, PC1 and PC2 subdomains"/>
    <property type="match status" value="3"/>
</dbReference>
<name>A4A9H3_9GAMM</name>
<reference evidence="3 4" key="1">
    <citation type="journal article" date="2007" name="Proc. Natl. Acad. Sci. U.S.A.">
        <title>Characterization of a marine gammaproteobacterium capable of aerobic anoxygenic photosynthesis.</title>
        <authorList>
            <person name="Fuchs B.M."/>
            <person name="Spring S."/>
            <person name="Teeling H."/>
            <person name="Quast C."/>
            <person name="Wulf J."/>
            <person name="Schattenhofer M."/>
            <person name="Yan S."/>
            <person name="Ferriera S."/>
            <person name="Johnson J."/>
            <person name="Glockner F.O."/>
            <person name="Amann R."/>
        </authorList>
    </citation>
    <scope>NUCLEOTIDE SEQUENCE [LARGE SCALE GENOMIC DNA]</scope>
    <source>
        <strain evidence="3">KT71</strain>
    </source>
</reference>
<feature type="compositionally biased region" description="Basic and acidic residues" evidence="1">
    <location>
        <begin position="110"/>
        <end position="133"/>
    </location>
</feature>
<feature type="transmembrane region" description="Helical" evidence="2">
    <location>
        <begin position="360"/>
        <end position="380"/>
    </location>
</feature>
<dbReference type="InterPro" id="IPR001036">
    <property type="entry name" value="Acrflvin-R"/>
</dbReference>
<dbReference type="SUPFAM" id="SSF82866">
    <property type="entry name" value="Multidrug efflux transporter AcrB transmembrane domain"/>
    <property type="match status" value="2"/>
</dbReference>
<keyword evidence="2" id="KW-0472">Membrane</keyword>
<dbReference type="SUPFAM" id="SSF82714">
    <property type="entry name" value="Multidrug efflux transporter AcrB TolC docking domain, DN and DC subdomains"/>
    <property type="match status" value="2"/>
</dbReference>
<feature type="region of interest" description="Disordered" evidence="1">
    <location>
        <begin position="110"/>
        <end position="134"/>
    </location>
</feature>
<comment type="caution">
    <text evidence="3">The sequence shown here is derived from an EMBL/GenBank/DDBJ whole genome shotgun (WGS) entry which is preliminary data.</text>
</comment>
<feature type="transmembrane region" description="Helical" evidence="2">
    <location>
        <begin position="906"/>
        <end position="930"/>
    </location>
</feature>
<dbReference type="PRINTS" id="PR00702">
    <property type="entry name" value="ACRIFLAVINRP"/>
</dbReference>
<feature type="transmembrane region" description="Helical" evidence="2">
    <location>
        <begin position="431"/>
        <end position="451"/>
    </location>
</feature>
<accession>A4A9H3</accession>
<sequence length="1042" mass="113144">MRLPEISVQRPVFATVIALLLVSFGVMAFLQLSTREYPDMSPAQVSIVTNYEGAASDVVETRITQPIEDEIGGIEGIRTIRSSSSDGRSTITVEFELGRDIDSAANDVRDRVSRASRRLPEEAERPQVTKADSETTPLVYMSVGGEGMSPMDITDYAERYIVDRFAVLPGVASVRVFGGAPRSMRVWLDRQKLSARELAVSDVLAALRQENVELPAGRLDSQYMELPVRVERSYRSATDFRRLVVRRGDDGHLVRLAEVARVEEGPSTRRRLFFSNGENSVSVGVVKQSDANTVEVLDAVHKEMLAVERDLPDGMGIASSGDASAFIRAAINGVYTTIALTIVLVSIVILLFLGTIRATLIPVVCIPVSLLGAVIALQAMDYSLNLITLLAMVLAVGLVVDDAIVVLENIYRRVEDGEPPLLAAAGGAQQVGFAVIATTAVLLAVFSPVIFLQDASSRLFVELAVTISVAVCISSVLALSLVPMLCSQVLRRKESHSVLDRAVETVMTRLRSAYEASLRYLLSHAWMSLVIAALALVMLPLLFQQLKQEYVPVEDQDSVMAIINTQEGTNIDSMRAVIEQLQPPLLELEKAGSLTRVLFVAPFRNSTSTSTAFSRISMVPWDERDYSAFELRDQMAATWRDVPGIRVMTFVPAGLGQRGPNTPVQFVLQGPDYQTLAEWRDIVMDKARSSGLFGMLNSDLKETQQQVHLRIDTARAASLGVSARDVAETLQALMTEQEVTTYSVDQEEYPVIVQLQDDQRATPGDIGNVRVRSASGELIPLSNLLEADNVAGIAELQRYNRLRAVTINATLAADVSLGDALAFLEQTVDDNLPTNAKVDYKGQSLDYKESSGDIYFAFGLALLVLFLVMAAQFESFIHPAVIMVTVPLALGGGLLGLFVTGQSFNLFSQIGLLMLIGIATKNGILLVEFINQVRDEGWAFGEAIVKASVLRLRPVLMTAVSTIVGTLPLVLMEGPGSTSRNVLGIVVLFGVSVATLFTLYLVPAIYSIVARGTGSPESIAREMRELEAGRSAAPAAEAQKIS</sequence>
<evidence type="ECO:0000256" key="2">
    <source>
        <dbReference type="SAM" id="Phobius"/>
    </source>
</evidence>
<organism evidence="3 4">
    <name type="scientific">Congregibacter litoralis KT71</name>
    <dbReference type="NCBI Taxonomy" id="314285"/>
    <lineage>
        <taxon>Bacteria</taxon>
        <taxon>Pseudomonadati</taxon>
        <taxon>Pseudomonadota</taxon>
        <taxon>Gammaproteobacteria</taxon>
        <taxon>Cellvibrionales</taxon>
        <taxon>Halieaceae</taxon>
        <taxon>Congregibacter</taxon>
    </lineage>
</organism>
<dbReference type="RefSeq" id="WP_008293166.1">
    <property type="nucleotide sequence ID" value="NZ_CM002299.1"/>
</dbReference>
<keyword evidence="4" id="KW-1185">Reference proteome</keyword>
<feature type="transmembrane region" description="Helical" evidence="2">
    <location>
        <begin position="386"/>
        <end position="410"/>
    </location>
</feature>
<dbReference type="STRING" id="314285.KT71_07169"/>
<feature type="transmembrane region" description="Helical" evidence="2">
    <location>
        <begin position="12"/>
        <end position="32"/>
    </location>
</feature>
<reference evidence="3 4" key="2">
    <citation type="journal article" date="2009" name="PLoS ONE">
        <title>The photosynthetic apparatus and its regulation in the aerobic gammaproteobacterium Congregibacter litoralis gen. nov., sp. nov.</title>
        <authorList>
            <person name="Spring S."/>
            <person name="Lunsdorf H."/>
            <person name="Fuchs B.M."/>
            <person name="Tindall B.J."/>
        </authorList>
    </citation>
    <scope>NUCLEOTIDE SEQUENCE [LARGE SCALE GENOMIC DNA]</scope>
    <source>
        <strain evidence="3">KT71</strain>
    </source>
</reference>
<keyword evidence="2" id="KW-1133">Transmembrane helix</keyword>
<dbReference type="Gene3D" id="3.30.2090.10">
    <property type="entry name" value="Multidrug efflux transporter AcrB TolC docking domain, DN and DC subdomains"/>
    <property type="match status" value="2"/>
</dbReference>
<dbReference type="PANTHER" id="PTHR32063">
    <property type="match status" value="1"/>
</dbReference>
<dbReference type="OrthoDB" id="9757904at2"/>
<dbReference type="Gene3D" id="3.30.70.1320">
    <property type="entry name" value="Multidrug efflux transporter AcrB pore domain like"/>
    <property type="match status" value="1"/>
</dbReference>
<dbReference type="FunFam" id="3.30.70.1430:FF:000001">
    <property type="entry name" value="Efflux pump membrane transporter"/>
    <property type="match status" value="1"/>
</dbReference>
<evidence type="ECO:0000313" key="3">
    <source>
        <dbReference type="EMBL" id="EAQ97140.2"/>
    </source>
</evidence>
<protein>
    <submittedName>
        <fullName evidence="3">Cation/multidrug efflux pump</fullName>
    </submittedName>
</protein>
<dbReference type="GO" id="GO:0005886">
    <property type="term" value="C:plasma membrane"/>
    <property type="evidence" value="ECO:0007669"/>
    <property type="project" value="TreeGrafter"/>
</dbReference>
<feature type="transmembrane region" description="Helical" evidence="2">
    <location>
        <begin position="950"/>
        <end position="970"/>
    </location>
</feature>
<feature type="transmembrane region" description="Helical" evidence="2">
    <location>
        <begin position="333"/>
        <end position="353"/>
    </location>
</feature>
<feature type="transmembrane region" description="Helical" evidence="2">
    <location>
        <begin position="520"/>
        <end position="543"/>
    </location>
</feature>
<dbReference type="Proteomes" id="UP000019205">
    <property type="component" value="Chromosome"/>
</dbReference>
<dbReference type="Gene3D" id="3.30.70.1430">
    <property type="entry name" value="Multidrug efflux transporter AcrB pore domain"/>
    <property type="match status" value="2"/>
</dbReference>
<dbReference type="eggNOG" id="COG0841">
    <property type="taxonomic scope" value="Bacteria"/>
</dbReference>